<accession>A0A6S6XWB0</accession>
<feature type="region of interest" description="Disordered" evidence="1">
    <location>
        <begin position="1"/>
        <end position="21"/>
    </location>
</feature>
<evidence type="ECO:0000256" key="1">
    <source>
        <dbReference type="SAM" id="MobiDB-lite"/>
    </source>
</evidence>
<organism evidence="2 3">
    <name type="scientific">Denitratisoma oestradiolicum</name>
    <dbReference type="NCBI Taxonomy" id="311182"/>
    <lineage>
        <taxon>Bacteria</taxon>
        <taxon>Pseudomonadati</taxon>
        <taxon>Pseudomonadota</taxon>
        <taxon>Betaproteobacteria</taxon>
        <taxon>Nitrosomonadales</taxon>
        <taxon>Sterolibacteriaceae</taxon>
        <taxon>Denitratisoma</taxon>
    </lineage>
</organism>
<dbReference type="KEGG" id="doe:DENOEST_1212"/>
<protein>
    <submittedName>
        <fullName evidence="2">Uncharacterized protein</fullName>
    </submittedName>
</protein>
<evidence type="ECO:0000313" key="3">
    <source>
        <dbReference type="Proteomes" id="UP000515733"/>
    </source>
</evidence>
<sequence length="89" mass="9517">MDRPVARRLSEPAVGTSGLTSASGRTLVCDLRGNDPSLFQQFINVICADTEHESIAPEKLLRALSRCLRRHGCSLALHLIGLSAQSGSS</sequence>
<feature type="compositionally biased region" description="Basic and acidic residues" evidence="1">
    <location>
        <begin position="1"/>
        <end position="10"/>
    </location>
</feature>
<dbReference type="Proteomes" id="UP000515733">
    <property type="component" value="Chromosome"/>
</dbReference>
<keyword evidence="3" id="KW-1185">Reference proteome</keyword>
<gene>
    <name evidence="2" type="ORF">DENOEST_1212</name>
</gene>
<dbReference type="AlphaFoldDB" id="A0A6S6XWB0"/>
<dbReference type="EMBL" id="LR778301">
    <property type="protein sequence ID" value="CAB1368377.1"/>
    <property type="molecule type" value="Genomic_DNA"/>
</dbReference>
<evidence type="ECO:0000313" key="2">
    <source>
        <dbReference type="EMBL" id="CAB1368377.1"/>
    </source>
</evidence>
<proteinExistence type="predicted"/>
<name>A0A6S6XWB0_9PROT</name>
<reference evidence="2 3" key="1">
    <citation type="submission" date="2020-03" db="EMBL/GenBank/DDBJ databases">
        <authorList>
            <consortium name="Genoscope - CEA"/>
            <person name="William W."/>
        </authorList>
    </citation>
    <scope>NUCLEOTIDE SEQUENCE [LARGE SCALE GENOMIC DNA]</scope>
    <source>
        <strain evidence="3">DSM 16959</strain>
    </source>
</reference>